<reference evidence="2 3" key="1">
    <citation type="submission" date="2019-01" db="EMBL/GenBank/DDBJ databases">
        <authorList>
            <person name="Deng T."/>
        </authorList>
    </citation>
    <scope>NUCLEOTIDE SEQUENCE [LARGE SCALE GENOMIC DNA]</scope>
    <source>
        <strain evidence="2 3">F8825</strain>
    </source>
</reference>
<dbReference type="AlphaFoldDB" id="A0A4Q2TTW5"/>
<dbReference type="CDD" id="cd03139">
    <property type="entry name" value="GATase1_PfpI_2"/>
    <property type="match status" value="1"/>
</dbReference>
<protein>
    <submittedName>
        <fullName evidence="2">DJ-1/PfpI family protein</fullName>
    </submittedName>
</protein>
<accession>A0A4Q2TTW5</accession>
<feature type="domain" description="DJ-1/PfpI" evidence="1">
    <location>
        <begin position="3"/>
        <end position="168"/>
    </location>
</feature>
<dbReference type="SUPFAM" id="SSF52317">
    <property type="entry name" value="Class I glutamine amidotransferase-like"/>
    <property type="match status" value="1"/>
</dbReference>
<dbReference type="RefSeq" id="WP_129330775.1">
    <property type="nucleotide sequence ID" value="NZ_SDVB01000106.1"/>
</dbReference>
<gene>
    <name evidence="2" type="ORF">EUU22_03895</name>
</gene>
<evidence type="ECO:0000259" key="1">
    <source>
        <dbReference type="Pfam" id="PF01965"/>
    </source>
</evidence>
<dbReference type="OrthoDB" id="186587at2"/>
<proteinExistence type="predicted"/>
<evidence type="ECO:0000313" key="2">
    <source>
        <dbReference type="EMBL" id="RYC23248.1"/>
    </source>
</evidence>
<dbReference type="PANTHER" id="PTHR43130">
    <property type="entry name" value="ARAC-FAMILY TRANSCRIPTIONAL REGULATOR"/>
    <property type="match status" value="1"/>
</dbReference>
<dbReference type="InterPro" id="IPR002818">
    <property type="entry name" value="DJ-1/PfpI"/>
</dbReference>
<dbReference type="PANTHER" id="PTHR43130:SF3">
    <property type="entry name" value="HTH-TYPE TRANSCRIPTIONAL REGULATOR RV1931C"/>
    <property type="match status" value="1"/>
</dbReference>
<organism evidence="2 3">
    <name type="scientific">Ciceribacter ferrooxidans</name>
    <dbReference type="NCBI Taxonomy" id="2509717"/>
    <lineage>
        <taxon>Bacteria</taxon>
        <taxon>Pseudomonadati</taxon>
        <taxon>Pseudomonadota</taxon>
        <taxon>Alphaproteobacteria</taxon>
        <taxon>Hyphomicrobiales</taxon>
        <taxon>Rhizobiaceae</taxon>
        <taxon>Ciceribacter</taxon>
    </lineage>
</organism>
<keyword evidence="3" id="KW-1185">Reference proteome</keyword>
<name>A0A4Q2TTW5_9HYPH</name>
<comment type="caution">
    <text evidence="2">The sequence shown here is derived from an EMBL/GenBank/DDBJ whole genome shotgun (WGS) entry which is preliminary data.</text>
</comment>
<dbReference type="InterPro" id="IPR052158">
    <property type="entry name" value="INH-QAR"/>
</dbReference>
<dbReference type="Proteomes" id="UP000291088">
    <property type="component" value="Unassembled WGS sequence"/>
</dbReference>
<dbReference type="Gene3D" id="3.40.50.880">
    <property type="match status" value="1"/>
</dbReference>
<dbReference type="InterPro" id="IPR029062">
    <property type="entry name" value="Class_I_gatase-like"/>
</dbReference>
<sequence length="208" mass="22558">MIKRIGFLAYPGVEELDLAGPWEMATMWQVYADGPDCLVVAAEKGSVRCAKGLLIAAEHDFGTCPSLDALVVPGGFSAFDEMRNERLVGFIRDSGGEDKNILSVCSGAFLLLAAGLLKNRRATTHWKVLDRLREAGVDVVEERFVRDGNVWSSGGVSAGMDLMLHFIAETAGADTAAEVQHNAEYYPTRRLYGSAHLSSGMPAYMKNL</sequence>
<dbReference type="EMBL" id="SDVB01000106">
    <property type="protein sequence ID" value="RYC23248.1"/>
    <property type="molecule type" value="Genomic_DNA"/>
</dbReference>
<evidence type="ECO:0000313" key="3">
    <source>
        <dbReference type="Proteomes" id="UP000291088"/>
    </source>
</evidence>
<dbReference type="Pfam" id="PF01965">
    <property type="entry name" value="DJ-1_PfpI"/>
    <property type="match status" value="1"/>
</dbReference>